<dbReference type="EMBL" id="BSYO01000004">
    <property type="protein sequence ID" value="GMH03481.1"/>
    <property type="molecule type" value="Genomic_DNA"/>
</dbReference>
<keyword evidence="1" id="KW-0732">Signal</keyword>
<sequence length="188" mass="20415">MLVPVLKLLVAVSSSVAVEDGRKVLLKRPLVSLKIPLAEILKMVEAAPVGFSAFSFSPPMRFAWNLNAGGSPDILLLALLVLVVDARYPGSFGDLDAWLSAGMAKLLVILSSFPCTLRSHDVLCMDPLSQLCLKHGILVIRWGGSWKQWYGAILMYGLMDVWVLLADPAWGATVQVALGMLNVRTLPM</sequence>
<protein>
    <submittedName>
        <fullName evidence="2">Uncharacterized protein</fullName>
    </submittedName>
</protein>
<reference evidence="2" key="1">
    <citation type="submission" date="2023-05" db="EMBL/GenBank/DDBJ databases">
        <title>Nepenthes gracilis genome sequencing.</title>
        <authorList>
            <person name="Fukushima K."/>
        </authorList>
    </citation>
    <scope>NUCLEOTIDE SEQUENCE</scope>
    <source>
        <strain evidence="2">SING2019-196</strain>
    </source>
</reference>
<comment type="caution">
    <text evidence="2">The sequence shown here is derived from an EMBL/GenBank/DDBJ whole genome shotgun (WGS) entry which is preliminary data.</text>
</comment>
<evidence type="ECO:0000313" key="2">
    <source>
        <dbReference type="EMBL" id="GMH03481.1"/>
    </source>
</evidence>
<accession>A0AAD3XGH5</accession>
<dbReference type="Proteomes" id="UP001279734">
    <property type="component" value="Unassembled WGS sequence"/>
</dbReference>
<evidence type="ECO:0000256" key="1">
    <source>
        <dbReference type="SAM" id="SignalP"/>
    </source>
</evidence>
<dbReference type="AlphaFoldDB" id="A0AAD3XGH5"/>
<organism evidence="2 3">
    <name type="scientific">Nepenthes gracilis</name>
    <name type="common">Slender pitcher plant</name>
    <dbReference type="NCBI Taxonomy" id="150966"/>
    <lineage>
        <taxon>Eukaryota</taxon>
        <taxon>Viridiplantae</taxon>
        <taxon>Streptophyta</taxon>
        <taxon>Embryophyta</taxon>
        <taxon>Tracheophyta</taxon>
        <taxon>Spermatophyta</taxon>
        <taxon>Magnoliopsida</taxon>
        <taxon>eudicotyledons</taxon>
        <taxon>Gunneridae</taxon>
        <taxon>Pentapetalae</taxon>
        <taxon>Caryophyllales</taxon>
        <taxon>Nepenthaceae</taxon>
        <taxon>Nepenthes</taxon>
    </lineage>
</organism>
<gene>
    <name evidence="2" type="ORF">Nepgr_005320</name>
</gene>
<feature type="signal peptide" evidence="1">
    <location>
        <begin position="1"/>
        <end position="17"/>
    </location>
</feature>
<keyword evidence="3" id="KW-1185">Reference proteome</keyword>
<proteinExistence type="predicted"/>
<evidence type="ECO:0000313" key="3">
    <source>
        <dbReference type="Proteomes" id="UP001279734"/>
    </source>
</evidence>
<feature type="chain" id="PRO_5042144131" evidence="1">
    <location>
        <begin position="18"/>
        <end position="188"/>
    </location>
</feature>
<name>A0AAD3XGH5_NEPGR</name>